<sequence>MKSILARRPHMRHLRNTFAPLTVLVVAGACSQSPSTGAGETDWWSTAIETLEHEQQAEYERQKDKGHDDAWMLTTPGPPATDADIIAAESRLGMKFDVQYKEWLHHVNGWRFYCGGDSLYALDDIAQDSPKKRNLPSGSIAPS</sequence>
<comment type="caution">
    <text evidence="2">The sequence shown here is derived from an EMBL/GenBank/DDBJ whole genome shotgun (WGS) entry which is preliminary data.</text>
</comment>
<evidence type="ECO:0000313" key="2">
    <source>
        <dbReference type="EMBL" id="MCQ4120699.1"/>
    </source>
</evidence>
<dbReference type="Pfam" id="PF09346">
    <property type="entry name" value="SMI1_KNR4"/>
    <property type="match status" value="1"/>
</dbReference>
<feature type="domain" description="Knr4/Smi1-like" evidence="1">
    <location>
        <begin position="79"/>
        <end position="128"/>
    </location>
</feature>
<reference evidence="2 3" key="1">
    <citation type="submission" date="2022-07" db="EMBL/GenBank/DDBJ databases">
        <title>Degradation activity of malathion, p-nitrophenol and potential low-temperature adaptation strategy of Rhodococcus sp. FXJ9.536.</title>
        <authorList>
            <person name="Huang J."/>
            <person name="Huang Y."/>
        </authorList>
    </citation>
    <scope>NUCLEOTIDE SEQUENCE [LARGE SCALE GENOMIC DNA]</scope>
    <source>
        <strain evidence="2 3">FXJ9.536</strain>
    </source>
</reference>
<keyword evidence="3" id="KW-1185">Reference proteome</keyword>
<organism evidence="2 3">
    <name type="scientific">Rhodococcus tibetensis</name>
    <dbReference type="NCBI Taxonomy" id="2965064"/>
    <lineage>
        <taxon>Bacteria</taxon>
        <taxon>Bacillati</taxon>
        <taxon>Actinomycetota</taxon>
        <taxon>Actinomycetes</taxon>
        <taxon>Mycobacteriales</taxon>
        <taxon>Nocardiaceae</taxon>
        <taxon>Rhodococcus</taxon>
    </lineage>
</organism>
<evidence type="ECO:0000259" key="1">
    <source>
        <dbReference type="Pfam" id="PF09346"/>
    </source>
</evidence>
<dbReference type="InterPro" id="IPR018958">
    <property type="entry name" value="Knr4/Smi1-like_dom"/>
</dbReference>
<accession>A0ABT1QEI0</accession>
<evidence type="ECO:0000313" key="3">
    <source>
        <dbReference type="Proteomes" id="UP001524501"/>
    </source>
</evidence>
<dbReference type="PROSITE" id="PS51257">
    <property type="entry name" value="PROKAR_LIPOPROTEIN"/>
    <property type="match status" value="1"/>
</dbReference>
<dbReference type="Proteomes" id="UP001524501">
    <property type="component" value="Unassembled WGS sequence"/>
</dbReference>
<protein>
    <submittedName>
        <fullName evidence="2">SMI1/KNR4 family protein</fullName>
    </submittedName>
</protein>
<dbReference type="SUPFAM" id="SSF160631">
    <property type="entry name" value="SMI1/KNR4-like"/>
    <property type="match status" value="1"/>
</dbReference>
<name>A0ABT1QEI0_9NOCA</name>
<dbReference type="InterPro" id="IPR037883">
    <property type="entry name" value="Knr4/Smi1-like_sf"/>
</dbReference>
<dbReference type="Gene3D" id="3.40.1580.10">
    <property type="entry name" value="SMI1/KNR4-like"/>
    <property type="match status" value="1"/>
</dbReference>
<proteinExistence type="predicted"/>
<dbReference type="EMBL" id="JANFQF010000012">
    <property type="protein sequence ID" value="MCQ4120699.1"/>
    <property type="molecule type" value="Genomic_DNA"/>
</dbReference>
<dbReference type="RefSeq" id="WP_255970516.1">
    <property type="nucleotide sequence ID" value="NZ_JANFQF010000012.1"/>
</dbReference>
<gene>
    <name evidence="2" type="ORF">NOF53_16215</name>
</gene>